<name>A0ACC0BPS4_CATRO</name>
<reference evidence="2" key="1">
    <citation type="journal article" date="2023" name="Nat. Plants">
        <title>Single-cell RNA sequencing provides a high-resolution roadmap for understanding the multicellular compartmentation of specialized metabolism.</title>
        <authorList>
            <person name="Sun S."/>
            <person name="Shen X."/>
            <person name="Li Y."/>
            <person name="Li Y."/>
            <person name="Wang S."/>
            <person name="Li R."/>
            <person name="Zhang H."/>
            <person name="Shen G."/>
            <person name="Guo B."/>
            <person name="Wei J."/>
            <person name="Xu J."/>
            <person name="St-Pierre B."/>
            <person name="Chen S."/>
            <person name="Sun C."/>
        </authorList>
    </citation>
    <scope>NUCLEOTIDE SEQUENCE [LARGE SCALE GENOMIC DNA]</scope>
</reference>
<protein>
    <submittedName>
        <fullName evidence="1">Uncharacterized protein</fullName>
    </submittedName>
</protein>
<keyword evidence="2" id="KW-1185">Reference proteome</keyword>
<comment type="caution">
    <text evidence="1">The sequence shown here is derived from an EMBL/GenBank/DDBJ whole genome shotgun (WGS) entry which is preliminary data.</text>
</comment>
<evidence type="ECO:0000313" key="2">
    <source>
        <dbReference type="Proteomes" id="UP001060085"/>
    </source>
</evidence>
<evidence type="ECO:0000313" key="1">
    <source>
        <dbReference type="EMBL" id="KAI5674648.1"/>
    </source>
</evidence>
<accession>A0ACC0BPS4</accession>
<dbReference type="EMBL" id="CM044703">
    <property type="protein sequence ID" value="KAI5674648.1"/>
    <property type="molecule type" value="Genomic_DNA"/>
</dbReference>
<dbReference type="Proteomes" id="UP001060085">
    <property type="component" value="Linkage Group LG03"/>
</dbReference>
<sequence>MQNPFIMFKSAASVNVEESEKRSIEESITTKPTQNFVTCIHRAKIAGFFRNVTITWSKSLIGHSLFIMVENPSEETHSSCKIDLKTWQFWGRKGMKSFRVDEKRVDIYWDLRSAKFSSSPEPTSDYYVAFVSEEEVVLLLGDQKKEAFKRTRKAPSLSEPALVHKKENVFAKKCFYTRTMLGQGQKEHDIIIESVLSDPCEPEMWISVDGTTTIRIVNLHWRFRGNETIEVDNVPVQILWDVHDWLYNDQTSGAGGLGTFIFKQGTFEVEPDSDFDERISSSEDSGDGSGEFPSPMELDSTADFCHFLYAWRTE</sequence>
<gene>
    <name evidence="1" type="ORF">M9H77_15012</name>
</gene>
<proteinExistence type="predicted"/>
<organism evidence="1 2">
    <name type="scientific">Catharanthus roseus</name>
    <name type="common">Madagascar periwinkle</name>
    <name type="synonym">Vinca rosea</name>
    <dbReference type="NCBI Taxonomy" id="4058"/>
    <lineage>
        <taxon>Eukaryota</taxon>
        <taxon>Viridiplantae</taxon>
        <taxon>Streptophyta</taxon>
        <taxon>Embryophyta</taxon>
        <taxon>Tracheophyta</taxon>
        <taxon>Spermatophyta</taxon>
        <taxon>Magnoliopsida</taxon>
        <taxon>eudicotyledons</taxon>
        <taxon>Gunneridae</taxon>
        <taxon>Pentapetalae</taxon>
        <taxon>asterids</taxon>
        <taxon>lamiids</taxon>
        <taxon>Gentianales</taxon>
        <taxon>Apocynaceae</taxon>
        <taxon>Rauvolfioideae</taxon>
        <taxon>Vinceae</taxon>
        <taxon>Catharanthinae</taxon>
        <taxon>Catharanthus</taxon>
    </lineage>
</organism>